<dbReference type="EMBL" id="AP017470">
    <property type="protein sequence ID" value="BBB32054.1"/>
    <property type="molecule type" value="Genomic_DNA"/>
</dbReference>
<keyword evidence="5" id="KW-0001">2Fe-2S</keyword>
<keyword evidence="8" id="KW-1278">Translocase</keyword>
<keyword evidence="10" id="KW-0411">Iron-sulfur</keyword>
<dbReference type="InterPro" id="IPR049830">
    <property type="entry name" value="HndD"/>
</dbReference>
<dbReference type="PROSITE" id="PS51085">
    <property type="entry name" value="2FE2S_FER_2"/>
    <property type="match status" value="1"/>
</dbReference>
<dbReference type="GO" id="GO:0016020">
    <property type="term" value="C:membrane"/>
    <property type="evidence" value="ECO:0007669"/>
    <property type="project" value="UniProtKB-SubCell"/>
</dbReference>
<evidence type="ECO:0000256" key="10">
    <source>
        <dbReference type="ARBA" id="ARBA00023014"/>
    </source>
</evidence>
<dbReference type="Gene3D" id="3.40.50.1780">
    <property type="match status" value="1"/>
</dbReference>
<dbReference type="SUPFAM" id="SSF54862">
    <property type="entry name" value="4Fe-4S ferredoxins"/>
    <property type="match status" value="1"/>
</dbReference>
<dbReference type="GO" id="GO:0051537">
    <property type="term" value="F:2 iron, 2 sulfur cluster binding"/>
    <property type="evidence" value="ECO:0007669"/>
    <property type="project" value="UniProtKB-KW"/>
</dbReference>
<keyword evidence="11" id="KW-0520">NAD</keyword>
<dbReference type="SMART" id="SM00929">
    <property type="entry name" value="NADH-G_4Fe-4S_3"/>
    <property type="match status" value="1"/>
</dbReference>
<evidence type="ECO:0000313" key="18">
    <source>
        <dbReference type="Proteomes" id="UP000595564"/>
    </source>
</evidence>
<dbReference type="InterPro" id="IPR019574">
    <property type="entry name" value="NADH_UbQ_OxRdtase_Gsu_4Fe4S-bd"/>
</dbReference>
<keyword evidence="6" id="KW-0479">Metal-binding</keyword>
<dbReference type="GO" id="GO:0005506">
    <property type="term" value="F:iron ion binding"/>
    <property type="evidence" value="ECO:0007669"/>
    <property type="project" value="InterPro"/>
</dbReference>
<dbReference type="InterPro" id="IPR036991">
    <property type="entry name" value="Fe_hydrogenase_ssu_sf"/>
</dbReference>
<comment type="similarity">
    <text evidence="3">Belongs to the complex I 75 kDa subunit family.</text>
</comment>
<dbReference type="InterPro" id="IPR017896">
    <property type="entry name" value="4Fe4S_Fe-S-bd"/>
</dbReference>
<evidence type="ECO:0000256" key="9">
    <source>
        <dbReference type="ARBA" id="ARBA00023004"/>
    </source>
</evidence>
<dbReference type="GO" id="GO:0008137">
    <property type="term" value="F:NADH dehydrogenase (ubiquinone) activity"/>
    <property type="evidence" value="ECO:0007669"/>
    <property type="project" value="InterPro"/>
</dbReference>
<sequence length="600" mass="66652">MSSEMINIKIEGKEFQVEKGTTILEACKMAGIKIPTLCYHPDLTVAGICRICVVEIEGMNTLTPACAFHIERNVSIKTNSPKIRKARRINLDLLLAEHYGDCYTCVRNGKCELQKLAKDYGVDNYRFPSVTEPKYEIDNSSYAIVRDQNKCISCKRCIRTCIDLQQVGALETFGRGHGVKISTALNKPIADVICINCGQCINRCPTGALRANDPADYIWEAIDDPDKFVIIQTAPSPRAAIGEEFGYPPGTSVTKKLNAALRRIGFDRVFDTNFAADLTIMEEGSELIERLRRKIVEGDRGVKIPMITSCSPGWVKFAEHYYPDYLDHLSTCKSPQQMFGAIIKTYYAQKAGIDPSKIVTVALMPCAAKKFECNRPEMNDSGFKDVDYGLTTREMATMIKEAGIDLKDMPEEDFDHPLGLGSGAGLIFGATGGVMEAAIRTVYEIVTGKPVPFKNLDVTPIRGMEGVREASLKIENTLPEYKWLEGVTLNVAVAHGTANAKKIMDKIVKGEADYHFIEIMACPGGCLGGGGQPIPTTPEIRMARARAIYEEEKNLPVRKSHENPEIQQLYREFLKHPLSDVSHKLLHTHYTPRGKYFFVG</sequence>
<evidence type="ECO:0000259" key="14">
    <source>
        <dbReference type="PROSITE" id="PS51085"/>
    </source>
</evidence>
<name>A0A7R6SXQ6_9BACT</name>
<dbReference type="Pfam" id="PF02906">
    <property type="entry name" value="Fe_hyd_lg_C"/>
    <property type="match status" value="1"/>
</dbReference>
<accession>A0A7R6SXQ6</accession>
<dbReference type="InterPro" id="IPR000283">
    <property type="entry name" value="NADH_UbQ_OxRdtase_75kDa_su_CS"/>
</dbReference>
<evidence type="ECO:0000256" key="7">
    <source>
        <dbReference type="ARBA" id="ARBA00022737"/>
    </source>
</evidence>
<feature type="domain" description="2Fe-2S ferredoxin-type" evidence="14">
    <location>
        <begin position="4"/>
        <end position="82"/>
    </location>
</feature>
<evidence type="ECO:0000256" key="2">
    <source>
        <dbReference type="ARBA" id="ARBA00004370"/>
    </source>
</evidence>
<evidence type="ECO:0000259" key="15">
    <source>
        <dbReference type="PROSITE" id="PS51379"/>
    </source>
</evidence>
<organism evidence="17 18">
    <name type="scientific">Thermotomaculum hydrothermale</name>
    <dbReference type="NCBI Taxonomy" id="981385"/>
    <lineage>
        <taxon>Bacteria</taxon>
        <taxon>Pseudomonadati</taxon>
        <taxon>Acidobacteriota</taxon>
        <taxon>Holophagae</taxon>
        <taxon>Thermotomaculales</taxon>
        <taxon>Thermotomaculaceae</taxon>
        <taxon>Thermotomaculum</taxon>
    </lineage>
</organism>
<dbReference type="Pfam" id="PF10588">
    <property type="entry name" value="NADH-G_4Fe-4S_3"/>
    <property type="match status" value="1"/>
</dbReference>
<dbReference type="FunFam" id="3.30.70.20:FF:000035">
    <property type="entry name" value="Iron hydrogenase 1"/>
    <property type="match status" value="1"/>
</dbReference>
<dbReference type="KEGG" id="thyd:TTHT_0463"/>
<keyword evidence="4" id="KW-0004">4Fe-4S</keyword>
<evidence type="ECO:0000256" key="6">
    <source>
        <dbReference type="ARBA" id="ARBA00022723"/>
    </source>
</evidence>
<dbReference type="SUPFAM" id="SSF54292">
    <property type="entry name" value="2Fe-2S ferredoxin-like"/>
    <property type="match status" value="1"/>
</dbReference>
<dbReference type="InterPro" id="IPR009016">
    <property type="entry name" value="Fe_hydrogenase"/>
</dbReference>
<comment type="cofactor">
    <cofactor evidence="1">
        <name>[4Fe-4S] cluster</name>
        <dbReference type="ChEBI" id="CHEBI:49883"/>
    </cofactor>
</comment>
<dbReference type="PROSITE" id="PS51839">
    <property type="entry name" value="4FE4S_HC3"/>
    <property type="match status" value="1"/>
</dbReference>
<keyword evidence="7" id="KW-0677">Repeat</keyword>
<evidence type="ECO:0000259" key="16">
    <source>
        <dbReference type="PROSITE" id="PS51839"/>
    </source>
</evidence>
<dbReference type="InterPro" id="IPR017900">
    <property type="entry name" value="4Fe4S_Fe_S_CS"/>
</dbReference>
<keyword evidence="12" id="KW-0472">Membrane</keyword>
<dbReference type="FunFam" id="3.10.20.740:FF:000004">
    <property type="entry name" value="NADH-quinone oxidoreductase"/>
    <property type="match status" value="1"/>
</dbReference>
<evidence type="ECO:0000256" key="11">
    <source>
        <dbReference type="ARBA" id="ARBA00023027"/>
    </source>
</evidence>
<proteinExistence type="inferred from homology"/>
<evidence type="ECO:0000256" key="8">
    <source>
        <dbReference type="ARBA" id="ARBA00022967"/>
    </source>
</evidence>
<dbReference type="InterPro" id="IPR013352">
    <property type="entry name" value="Fe_hydrogenase_subset"/>
</dbReference>
<dbReference type="InterPro" id="IPR003149">
    <property type="entry name" value="Fe_hydrogenase_ssu"/>
</dbReference>
<comment type="cofactor">
    <cofactor evidence="13">
        <name>[2Fe-2S] cluster</name>
        <dbReference type="ChEBI" id="CHEBI:190135"/>
    </cofactor>
</comment>
<evidence type="ECO:0000256" key="3">
    <source>
        <dbReference type="ARBA" id="ARBA00005404"/>
    </source>
</evidence>
<keyword evidence="9" id="KW-0408">Iron</keyword>
<gene>
    <name evidence="17" type="ORF">TTHT_0463</name>
</gene>
<dbReference type="NCBIfam" id="TIGR02512">
    <property type="entry name" value="FeFe_hydrog_A"/>
    <property type="match status" value="1"/>
</dbReference>
<dbReference type="InterPro" id="IPR036010">
    <property type="entry name" value="2Fe-2S_ferredoxin-like_sf"/>
</dbReference>
<feature type="domain" description="4Fe-4S His(Cys)3-ligated-type" evidence="16">
    <location>
        <begin position="82"/>
        <end position="121"/>
    </location>
</feature>
<reference evidence="17 18" key="1">
    <citation type="journal article" date="2012" name="Extremophiles">
        <title>Thermotomaculum hydrothermale gen. nov., sp. nov., a novel heterotrophic thermophile within the phylum Acidobacteria from a deep-sea hydrothermal vent chimney in the Southern Okinawa Trough.</title>
        <authorList>
            <person name="Izumi H."/>
            <person name="Nunoura T."/>
            <person name="Miyazaki M."/>
            <person name="Mino S."/>
            <person name="Toki T."/>
            <person name="Takai K."/>
            <person name="Sako Y."/>
            <person name="Sawabe T."/>
            <person name="Nakagawa S."/>
        </authorList>
    </citation>
    <scope>NUCLEOTIDE SEQUENCE [LARGE SCALE GENOMIC DNA]</scope>
    <source>
        <strain evidence="17 18">AC55</strain>
    </source>
</reference>
<feature type="domain" description="4Fe-4S ferredoxin-type" evidence="15">
    <location>
        <begin position="142"/>
        <end position="161"/>
    </location>
</feature>
<dbReference type="SUPFAM" id="SSF53920">
    <property type="entry name" value="Fe-only hydrogenase"/>
    <property type="match status" value="1"/>
</dbReference>
<feature type="domain" description="4Fe-4S ferredoxin-type" evidence="15">
    <location>
        <begin position="186"/>
        <end position="214"/>
    </location>
</feature>
<dbReference type="Gene3D" id="3.40.950.10">
    <property type="entry name" value="Fe-only Hydrogenase (Larger Subunit), Chain L, domain 3"/>
    <property type="match status" value="1"/>
</dbReference>
<evidence type="ECO:0000313" key="17">
    <source>
        <dbReference type="EMBL" id="BBB32054.1"/>
    </source>
</evidence>
<dbReference type="GO" id="GO:0008901">
    <property type="term" value="F:ferredoxin hydrogenase activity"/>
    <property type="evidence" value="ECO:0007669"/>
    <property type="project" value="InterPro"/>
</dbReference>
<dbReference type="PROSITE" id="PS00198">
    <property type="entry name" value="4FE4S_FER_1"/>
    <property type="match status" value="1"/>
</dbReference>
<dbReference type="GO" id="GO:0042773">
    <property type="term" value="P:ATP synthesis coupled electron transport"/>
    <property type="evidence" value="ECO:0007669"/>
    <property type="project" value="InterPro"/>
</dbReference>
<dbReference type="PROSITE" id="PS51379">
    <property type="entry name" value="4FE4S_FER_2"/>
    <property type="match status" value="2"/>
</dbReference>
<evidence type="ECO:0000256" key="12">
    <source>
        <dbReference type="ARBA" id="ARBA00023136"/>
    </source>
</evidence>
<dbReference type="PROSITE" id="PS00641">
    <property type="entry name" value="COMPLEX1_75K_1"/>
    <property type="match status" value="1"/>
</dbReference>
<dbReference type="Gene3D" id="4.10.260.20">
    <property type="entry name" value="Iron hydrogenase, small subunit"/>
    <property type="match status" value="1"/>
</dbReference>
<comment type="subcellular location">
    <subcellularLocation>
        <location evidence="2">Membrane</location>
    </subcellularLocation>
</comment>
<keyword evidence="18" id="KW-1185">Reference proteome</keyword>
<dbReference type="InterPro" id="IPR054351">
    <property type="entry name" value="NADH_UbQ_OxRdtase_ferredoxin"/>
</dbReference>
<dbReference type="Pfam" id="PF22117">
    <property type="entry name" value="Fer4_Nqo3"/>
    <property type="match status" value="1"/>
</dbReference>
<dbReference type="Gene3D" id="3.30.70.20">
    <property type="match status" value="1"/>
</dbReference>
<dbReference type="RefSeq" id="WP_201328393.1">
    <property type="nucleotide sequence ID" value="NZ_AP017470.1"/>
</dbReference>
<evidence type="ECO:0000256" key="4">
    <source>
        <dbReference type="ARBA" id="ARBA00022485"/>
    </source>
</evidence>
<dbReference type="Pfam" id="PF02256">
    <property type="entry name" value="Fe_hyd_SSU"/>
    <property type="match status" value="1"/>
</dbReference>
<protein>
    <submittedName>
        <fullName evidence="17">[Fe] hydrogenase catalytic subunit</fullName>
    </submittedName>
</protein>
<dbReference type="AlphaFoldDB" id="A0A7R6SXQ6"/>
<evidence type="ECO:0000256" key="1">
    <source>
        <dbReference type="ARBA" id="ARBA00001966"/>
    </source>
</evidence>
<dbReference type="PANTHER" id="PTHR11615">
    <property type="entry name" value="NITRATE, FORMATE, IRON DEHYDROGENASE"/>
    <property type="match status" value="1"/>
</dbReference>
<dbReference type="SMART" id="SM00902">
    <property type="entry name" value="Fe_hyd_SSU"/>
    <property type="match status" value="1"/>
</dbReference>
<dbReference type="InterPro" id="IPR001041">
    <property type="entry name" value="2Fe-2S_ferredoxin-type"/>
</dbReference>
<dbReference type="CDD" id="cd00207">
    <property type="entry name" value="fer2"/>
    <property type="match status" value="1"/>
</dbReference>
<dbReference type="Proteomes" id="UP000595564">
    <property type="component" value="Chromosome"/>
</dbReference>
<dbReference type="GO" id="GO:0051539">
    <property type="term" value="F:4 iron, 4 sulfur cluster binding"/>
    <property type="evidence" value="ECO:0007669"/>
    <property type="project" value="UniProtKB-KW"/>
</dbReference>
<dbReference type="Gene3D" id="3.10.20.740">
    <property type="match status" value="1"/>
</dbReference>
<evidence type="ECO:0000256" key="5">
    <source>
        <dbReference type="ARBA" id="ARBA00022714"/>
    </source>
</evidence>
<dbReference type="InterPro" id="IPR004108">
    <property type="entry name" value="Fe_hydrogenase_lsu_C"/>
</dbReference>
<evidence type="ECO:0000256" key="13">
    <source>
        <dbReference type="ARBA" id="ARBA00034078"/>
    </source>
</evidence>
<dbReference type="Pfam" id="PF13510">
    <property type="entry name" value="Fer2_4"/>
    <property type="match status" value="1"/>
</dbReference>
<dbReference type="InterPro" id="IPR050340">
    <property type="entry name" value="Cytosolic_Fe-S_CAF"/>
</dbReference>
<dbReference type="NCBIfam" id="NF040763">
    <property type="entry name" value="FeFe_hydrog_A6"/>
    <property type="match status" value="1"/>
</dbReference>